<dbReference type="EMBL" id="SHOA02000012">
    <property type="protein sequence ID" value="TDH71900.1"/>
    <property type="molecule type" value="Genomic_DNA"/>
</dbReference>
<evidence type="ECO:0000256" key="5">
    <source>
        <dbReference type="ARBA" id="ARBA00022840"/>
    </source>
</evidence>
<dbReference type="Gene3D" id="1.10.510.10">
    <property type="entry name" value="Transferase(Phosphotransferase) domain 1"/>
    <property type="match status" value="1"/>
</dbReference>
<name>A0A976IHI7_BRELC</name>
<dbReference type="PANTHER" id="PTHR24351">
    <property type="entry name" value="RIBOSOMAL PROTEIN S6 KINASE"/>
    <property type="match status" value="1"/>
</dbReference>
<keyword evidence="4" id="KW-0418">Kinase</keyword>
<dbReference type="OrthoDB" id="413582at2759"/>
<evidence type="ECO:0000256" key="2">
    <source>
        <dbReference type="ARBA" id="ARBA00022679"/>
    </source>
</evidence>
<evidence type="ECO:0000256" key="4">
    <source>
        <dbReference type="ARBA" id="ARBA00022777"/>
    </source>
</evidence>
<dbReference type="InterPro" id="IPR011009">
    <property type="entry name" value="Kinase-like_dom_sf"/>
</dbReference>
<dbReference type="GO" id="GO:0005524">
    <property type="term" value="F:ATP binding"/>
    <property type="evidence" value="ECO:0007669"/>
    <property type="project" value="UniProtKB-KW"/>
</dbReference>
<accession>A0A976IHI7</accession>
<dbReference type="GeneID" id="94344545"/>
<evidence type="ECO:0000259" key="6">
    <source>
        <dbReference type="PROSITE" id="PS50011"/>
    </source>
</evidence>
<dbReference type="Pfam" id="PF00069">
    <property type="entry name" value="Pkinase"/>
    <property type="match status" value="1"/>
</dbReference>
<dbReference type="Proteomes" id="UP000294530">
    <property type="component" value="Unassembled WGS sequence"/>
</dbReference>
<keyword evidence="8" id="KW-1185">Reference proteome</keyword>
<gene>
    <name evidence="7" type="ORF">CCR75_000768</name>
</gene>
<keyword evidence="5" id="KW-0067">ATP-binding</keyword>
<dbReference type="InterPro" id="IPR000719">
    <property type="entry name" value="Prot_kinase_dom"/>
</dbReference>
<keyword evidence="1" id="KW-0723">Serine/threonine-protein kinase</keyword>
<evidence type="ECO:0000313" key="7">
    <source>
        <dbReference type="EMBL" id="TDH71900.1"/>
    </source>
</evidence>
<dbReference type="SUPFAM" id="SSF56112">
    <property type="entry name" value="Protein kinase-like (PK-like)"/>
    <property type="match status" value="1"/>
</dbReference>
<comment type="caution">
    <text evidence="7">The sequence shown here is derived from an EMBL/GenBank/DDBJ whole genome shotgun (WGS) entry which is preliminary data.</text>
</comment>
<proteinExistence type="predicted"/>
<dbReference type="AlphaFoldDB" id="A0A976IHI7"/>
<keyword evidence="3" id="KW-0547">Nucleotide-binding</keyword>
<evidence type="ECO:0000256" key="1">
    <source>
        <dbReference type="ARBA" id="ARBA00022527"/>
    </source>
</evidence>
<dbReference type="Gene3D" id="3.30.200.20">
    <property type="entry name" value="Phosphorylase Kinase, domain 1"/>
    <property type="match status" value="1"/>
</dbReference>
<organism evidence="7 8">
    <name type="scientific">Bremia lactucae</name>
    <name type="common">Lettuce downy mildew</name>
    <dbReference type="NCBI Taxonomy" id="4779"/>
    <lineage>
        <taxon>Eukaryota</taxon>
        <taxon>Sar</taxon>
        <taxon>Stramenopiles</taxon>
        <taxon>Oomycota</taxon>
        <taxon>Peronosporomycetes</taxon>
        <taxon>Peronosporales</taxon>
        <taxon>Peronosporaceae</taxon>
        <taxon>Bremia</taxon>
    </lineage>
</organism>
<sequence>MRILRDVHHPFVAPLRFSLKSQSRQSLHAYESRFSNNKEHCVKIALNLKRFKFCAAQIVLALSHLHAYDIIYRDLKPDSIIIDIDRNMALVDFGLSKFIVNQLSSARTMANSPA</sequence>
<dbReference type="KEGG" id="blac:94344545"/>
<dbReference type="PROSITE" id="PS50011">
    <property type="entry name" value="PROTEIN_KINASE_DOM"/>
    <property type="match status" value="1"/>
</dbReference>
<evidence type="ECO:0000313" key="8">
    <source>
        <dbReference type="Proteomes" id="UP000294530"/>
    </source>
</evidence>
<evidence type="ECO:0000256" key="3">
    <source>
        <dbReference type="ARBA" id="ARBA00022741"/>
    </source>
</evidence>
<keyword evidence="2" id="KW-0808">Transferase</keyword>
<dbReference type="RefSeq" id="XP_067821399.1">
    <property type="nucleotide sequence ID" value="XM_067958874.1"/>
</dbReference>
<reference evidence="7 8" key="1">
    <citation type="journal article" date="2021" name="Genome Biol.">
        <title>AFLAP: assembly-free linkage analysis pipeline using k-mers from genome sequencing data.</title>
        <authorList>
            <person name="Fletcher K."/>
            <person name="Zhang L."/>
            <person name="Gil J."/>
            <person name="Han R."/>
            <person name="Cavanaugh K."/>
            <person name="Michelmore R."/>
        </authorList>
    </citation>
    <scope>NUCLEOTIDE SEQUENCE [LARGE SCALE GENOMIC DNA]</scope>
    <source>
        <strain evidence="7 8">SF5</strain>
    </source>
</reference>
<protein>
    <recommendedName>
        <fullName evidence="6">Protein kinase domain-containing protein</fullName>
    </recommendedName>
</protein>
<dbReference type="GO" id="GO:0004674">
    <property type="term" value="F:protein serine/threonine kinase activity"/>
    <property type="evidence" value="ECO:0007669"/>
    <property type="project" value="UniProtKB-KW"/>
</dbReference>
<feature type="domain" description="Protein kinase" evidence="6">
    <location>
        <begin position="1"/>
        <end position="114"/>
    </location>
</feature>